<sequence length="79" mass="9253">NSHETFWELTGFRFHPKLSKFAREQSQDRNKTVRVWAPTTSRVRFRRSTVLSALGPDHALTVLFLGTHIRTSQWVTYHG</sequence>
<accession>A0A498J0G8</accession>
<dbReference type="AlphaFoldDB" id="A0A498J0G8"/>
<evidence type="ECO:0000313" key="2">
    <source>
        <dbReference type="Proteomes" id="UP000290289"/>
    </source>
</evidence>
<organism evidence="1 2">
    <name type="scientific">Malus domestica</name>
    <name type="common">Apple</name>
    <name type="synonym">Pyrus malus</name>
    <dbReference type="NCBI Taxonomy" id="3750"/>
    <lineage>
        <taxon>Eukaryota</taxon>
        <taxon>Viridiplantae</taxon>
        <taxon>Streptophyta</taxon>
        <taxon>Embryophyta</taxon>
        <taxon>Tracheophyta</taxon>
        <taxon>Spermatophyta</taxon>
        <taxon>Magnoliopsida</taxon>
        <taxon>eudicotyledons</taxon>
        <taxon>Gunneridae</taxon>
        <taxon>Pentapetalae</taxon>
        <taxon>rosids</taxon>
        <taxon>fabids</taxon>
        <taxon>Rosales</taxon>
        <taxon>Rosaceae</taxon>
        <taxon>Amygdaloideae</taxon>
        <taxon>Maleae</taxon>
        <taxon>Malus</taxon>
    </lineage>
</organism>
<keyword evidence="2" id="KW-1185">Reference proteome</keyword>
<dbReference type="Proteomes" id="UP000290289">
    <property type="component" value="Chromosome 9"/>
</dbReference>
<protein>
    <submittedName>
        <fullName evidence="1">Uncharacterized protein</fullName>
    </submittedName>
</protein>
<evidence type="ECO:0000313" key="1">
    <source>
        <dbReference type="EMBL" id="RXH88766.1"/>
    </source>
</evidence>
<gene>
    <name evidence="1" type="ORF">DVH24_000365</name>
</gene>
<dbReference type="EMBL" id="RDQH01000335">
    <property type="protein sequence ID" value="RXH88766.1"/>
    <property type="molecule type" value="Genomic_DNA"/>
</dbReference>
<reference evidence="1 2" key="1">
    <citation type="submission" date="2018-10" db="EMBL/GenBank/DDBJ databases">
        <title>A high-quality apple genome assembly.</title>
        <authorList>
            <person name="Hu J."/>
        </authorList>
    </citation>
    <scope>NUCLEOTIDE SEQUENCE [LARGE SCALE GENOMIC DNA]</scope>
    <source>
        <strain evidence="2">cv. HFTH1</strain>
        <tissue evidence="1">Young leaf</tissue>
    </source>
</reference>
<name>A0A498J0G8_MALDO</name>
<feature type="non-terminal residue" evidence="1">
    <location>
        <position position="1"/>
    </location>
</feature>
<comment type="caution">
    <text evidence="1">The sequence shown here is derived from an EMBL/GenBank/DDBJ whole genome shotgun (WGS) entry which is preliminary data.</text>
</comment>
<proteinExistence type="predicted"/>